<dbReference type="Pfam" id="PF06784">
    <property type="entry name" value="UPF0240"/>
    <property type="match status" value="1"/>
</dbReference>
<evidence type="ECO:0000313" key="2">
    <source>
        <dbReference type="EMBL" id="CAL1413248.1"/>
    </source>
</evidence>
<feature type="compositionally biased region" description="Basic and acidic residues" evidence="1">
    <location>
        <begin position="22"/>
        <end position="40"/>
    </location>
</feature>
<dbReference type="Proteomes" id="UP001497516">
    <property type="component" value="Chromosome 9"/>
</dbReference>
<feature type="region of interest" description="Disordered" evidence="1">
    <location>
        <begin position="82"/>
        <end position="114"/>
    </location>
</feature>
<evidence type="ECO:0000313" key="3">
    <source>
        <dbReference type="Proteomes" id="UP001497516"/>
    </source>
</evidence>
<dbReference type="AlphaFoldDB" id="A0AAV2GTW9"/>
<sequence length="194" mass="21444">MGQAFRRASGRIRVPDPSPKVVVDRRPPESAAEKVVEVSRRTTSKLDNQDTLGAADNPSFDNENPLEEKDPQFDAMLNQMVGRIKTKPGGKPEMGEASIVQSPNKPLPKLRNTTPDAASKYEERAVPPGTLNVAQLRHILKLQAGKGEGDNLKAPVDAHQIAQQFRLEVEQVKKFLQFVSLPAEDSMKKEKDVE</sequence>
<dbReference type="PANTHER" id="PTHR36759">
    <property type="entry name" value="DYNEIN BETA CHAIN, CILIARY PROTEIN"/>
    <property type="match status" value="1"/>
</dbReference>
<dbReference type="GO" id="GO:0005739">
    <property type="term" value="C:mitochondrion"/>
    <property type="evidence" value="ECO:0007669"/>
    <property type="project" value="GOC"/>
</dbReference>
<proteinExistence type="predicted"/>
<evidence type="ECO:0000256" key="1">
    <source>
        <dbReference type="SAM" id="MobiDB-lite"/>
    </source>
</evidence>
<feature type="region of interest" description="Disordered" evidence="1">
    <location>
        <begin position="1"/>
        <end position="70"/>
    </location>
</feature>
<dbReference type="EMBL" id="OZ034822">
    <property type="protein sequence ID" value="CAL1413248.1"/>
    <property type="molecule type" value="Genomic_DNA"/>
</dbReference>
<dbReference type="InterPro" id="IPR009622">
    <property type="entry name" value="NDUFAF4"/>
</dbReference>
<name>A0AAV2GTW9_9ROSI</name>
<keyword evidence="3" id="KW-1185">Reference proteome</keyword>
<gene>
    <name evidence="2" type="ORF">LTRI10_LOCUS52494</name>
</gene>
<protein>
    <submittedName>
        <fullName evidence="2">Uncharacterized protein</fullName>
    </submittedName>
</protein>
<dbReference type="PANTHER" id="PTHR36759:SF1">
    <property type="entry name" value="DYNEIN BETA CHAIN, CILIARY PROTEIN"/>
    <property type="match status" value="1"/>
</dbReference>
<organism evidence="2 3">
    <name type="scientific">Linum trigynum</name>
    <dbReference type="NCBI Taxonomy" id="586398"/>
    <lineage>
        <taxon>Eukaryota</taxon>
        <taxon>Viridiplantae</taxon>
        <taxon>Streptophyta</taxon>
        <taxon>Embryophyta</taxon>
        <taxon>Tracheophyta</taxon>
        <taxon>Spermatophyta</taxon>
        <taxon>Magnoliopsida</taxon>
        <taxon>eudicotyledons</taxon>
        <taxon>Gunneridae</taxon>
        <taxon>Pentapetalae</taxon>
        <taxon>rosids</taxon>
        <taxon>fabids</taxon>
        <taxon>Malpighiales</taxon>
        <taxon>Linaceae</taxon>
        <taxon>Linum</taxon>
    </lineage>
</organism>
<reference evidence="2 3" key="1">
    <citation type="submission" date="2024-04" db="EMBL/GenBank/DDBJ databases">
        <authorList>
            <person name="Fracassetti M."/>
        </authorList>
    </citation>
    <scope>NUCLEOTIDE SEQUENCE [LARGE SCALE GENOMIC DNA]</scope>
</reference>
<accession>A0AAV2GTW9</accession>
<dbReference type="GO" id="GO:0032981">
    <property type="term" value="P:mitochondrial respiratory chain complex I assembly"/>
    <property type="evidence" value="ECO:0007669"/>
    <property type="project" value="InterPro"/>
</dbReference>